<dbReference type="RefSeq" id="WP_013043568.1">
    <property type="nucleotide sequence ID" value="NC_014008.1"/>
</dbReference>
<dbReference type="Proteomes" id="UP000000925">
    <property type="component" value="Chromosome"/>
</dbReference>
<evidence type="ECO:0000313" key="3">
    <source>
        <dbReference type="Proteomes" id="UP000000925"/>
    </source>
</evidence>
<accession>D5EK97</accession>
<dbReference type="EMBL" id="CP001998">
    <property type="protein sequence ID" value="ADE54846.1"/>
    <property type="molecule type" value="Genomic_DNA"/>
</dbReference>
<keyword evidence="3" id="KW-1185">Reference proteome</keyword>
<keyword evidence="1" id="KW-1133">Transmembrane helix</keyword>
<reference evidence="2 3" key="1">
    <citation type="journal article" date="2010" name="Stand. Genomic Sci.">
        <title>Complete genome sequence of Coraliomargarita akajimensis type strain (04OKA010-24).</title>
        <authorList>
            <person name="Mavromatis K."/>
            <person name="Abt B."/>
            <person name="Brambilla E."/>
            <person name="Lapidus A."/>
            <person name="Copeland A."/>
            <person name="Deshpande S."/>
            <person name="Nolan M."/>
            <person name="Lucas S."/>
            <person name="Tice H."/>
            <person name="Cheng J.F."/>
            <person name="Han C."/>
            <person name="Detter J.C."/>
            <person name="Woyke T."/>
            <person name="Goodwin L."/>
            <person name="Pitluck S."/>
            <person name="Held B."/>
            <person name="Brettin T."/>
            <person name="Tapia R."/>
            <person name="Ivanova N."/>
            <person name="Mikhailova N."/>
            <person name="Pati A."/>
            <person name="Liolios K."/>
            <person name="Chen A."/>
            <person name="Palaniappan K."/>
            <person name="Land M."/>
            <person name="Hauser L."/>
            <person name="Chang Y.J."/>
            <person name="Jeffries C.D."/>
            <person name="Rohde M."/>
            <person name="Goker M."/>
            <person name="Bristow J."/>
            <person name="Eisen J.A."/>
            <person name="Markowitz V."/>
            <person name="Hugenholtz P."/>
            <person name="Klenk H.P."/>
            <person name="Kyrpides N.C."/>
        </authorList>
    </citation>
    <scope>NUCLEOTIDE SEQUENCE [LARGE SCALE GENOMIC DNA]</scope>
    <source>
        <strain evidence="3">DSM 45221 / IAM 15411 / JCM 23193 / KCTC 12865</strain>
    </source>
</reference>
<gene>
    <name evidence="2" type="ordered locus">Caka_1828</name>
</gene>
<dbReference type="KEGG" id="caa:Caka_1828"/>
<dbReference type="eggNOG" id="COG3182">
    <property type="taxonomic scope" value="Bacteria"/>
</dbReference>
<dbReference type="Pfam" id="PF03929">
    <property type="entry name" value="PepSY_TM"/>
    <property type="match status" value="1"/>
</dbReference>
<feature type="transmembrane region" description="Helical" evidence="1">
    <location>
        <begin position="218"/>
        <end position="238"/>
    </location>
</feature>
<protein>
    <submittedName>
        <fullName evidence="2">PepSY-associated TM helix domain protein</fullName>
    </submittedName>
</protein>
<evidence type="ECO:0000313" key="2">
    <source>
        <dbReference type="EMBL" id="ADE54846.1"/>
    </source>
</evidence>
<evidence type="ECO:0000256" key="1">
    <source>
        <dbReference type="SAM" id="Phobius"/>
    </source>
</evidence>
<dbReference type="HOGENOM" id="CLU_087903_0_0_0"/>
<dbReference type="InterPro" id="IPR005625">
    <property type="entry name" value="PepSY-ass_TM"/>
</dbReference>
<organism evidence="2 3">
    <name type="scientific">Coraliomargarita akajimensis (strain DSM 45221 / IAM 15411 / JCM 23193 / KCTC 12865 / 04OKA010-24)</name>
    <dbReference type="NCBI Taxonomy" id="583355"/>
    <lineage>
        <taxon>Bacteria</taxon>
        <taxon>Pseudomonadati</taxon>
        <taxon>Verrucomicrobiota</taxon>
        <taxon>Opitutia</taxon>
        <taxon>Puniceicoccales</taxon>
        <taxon>Coraliomargaritaceae</taxon>
        <taxon>Coraliomargarita</taxon>
    </lineage>
</organism>
<name>D5EK97_CORAD</name>
<dbReference type="OrthoDB" id="9204737at2"/>
<dbReference type="AlphaFoldDB" id="D5EK97"/>
<proteinExistence type="predicted"/>
<sequence length="250" mass="27366">MKIPFPRKRTLLAWHRWMGIGSAVFLLAVSVTGLALNHTERLGLDNIHIRSEWILKRYGMESGNSIQSFRIHSSDTISYFSGHLYYNSDKLCEGTPPVGLWEGSPISALATEGQLVMITSQGELIETLSIEGLTGLATDKSGAAILITADGALRADSNWVEFKPFSSSYTVTPLQAVELDSIAQNAILESFQGSGVPLYRVILDLHSGRLFGWGGRTLMDLTAIAVILLVTSGLAGWLRKSRRAKPVRHL</sequence>
<keyword evidence="1" id="KW-0472">Membrane</keyword>
<dbReference type="STRING" id="583355.Caka_1828"/>
<keyword evidence="1" id="KW-0812">Transmembrane</keyword>